<protein>
    <submittedName>
        <fullName evidence="2">Transcriptional regulator with XRE-family HTH domain</fullName>
    </submittedName>
</protein>
<dbReference type="RefSeq" id="WP_307855743.1">
    <property type="nucleotide sequence ID" value="NZ_JAGINW010000001.1"/>
</dbReference>
<name>A0ABS4U4D5_9PSEU</name>
<dbReference type="SMART" id="SM00530">
    <property type="entry name" value="HTH_XRE"/>
    <property type="match status" value="1"/>
</dbReference>
<dbReference type="InterPro" id="IPR043917">
    <property type="entry name" value="DUF5753"/>
</dbReference>
<gene>
    <name evidence="2" type="ORF">JOF56_011446</name>
</gene>
<feature type="domain" description="HTH cro/C1-type" evidence="1">
    <location>
        <begin position="15"/>
        <end position="70"/>
    </location>
</feature>
<sequence length="279" mass="31787">MSEPTFLRRKLGTKLRRLREQAGLTLADAAPKLDKKRSALHRVETGETKADVHLVRSMMDLYDCYEPGLLDETRQALKPPWYWTYGIRKMGYVDAETEAVLVREFTMIDIPGLLQTEDYMRAQFAGGISRTELEMARDIKVRCIRQDRLINADRPLEHVVVVHEIALHRELGSRDVMREQLRHLVEMSRLPNVTLQVVPLRQGTHHVPNGPFVLLSFPDPDDPDLLHVEYPTGSLQSEEPIQVQAARLLFDQVHTVALSPGDSAVPIQRLAAELYGPDM</sequence>
<evidence type="ECO:0000313" key="2">
    <source>
        <dbReference type="EMBL" id="MBP2331061.1"/>
    </source>
</evidence>
<dbReference type="EMBL" id="JAGINW010000001">
    <property type="protein sequence ID" value="MBP2331061.1"/>
    <property type="molecule type" value="Genomic_DNA"/>
</dbReference>
<dbReference type="Gene3D" id="1.10.260.40">
    <property type="entry name" value="lambda repressor-like DNA-binding domains"/>
    <property type="match status" value="1"/>
</dbReference>
<dbReference type="Pfam" id="PF13560">
    <property type="entry name" value="HTH_31"/>
    <property type="match status" value="1"/>
</dbReference>
<evidence type="ECO:0000259" key="1">
    <source>
        <dbReference type="PROSITE" id="PS50943"/>
    </source>
</evidence>
<dbReference type="CDD" id="cd00093">
    <property type="entry name" value="HTH_XRE"/>
    <property type="match status" value="1"/>
</dbReference>
<dbReference type="Pfam" id="PF19054">
    <property type="entry name" value="DUF5753"/>
    <property type="match status" value="1"/>
</dbReference>
<evidence type="ECO:0000313" key="3">
    <source>
        <dbReference type="Proteomes" id="UP001519332"/>
    </source>
</evidence>
<organism evidence="2 3">
    <name type="scientific">Kibdelosporangium banguiense</name>
    <dbReference type="NCBI Taxonomy" id="1365924"/>
    <lineage>
        <taxon>Bacteria</taxon>
        <taxon>Bacillati</taxon>
        <taxon>Actinomycetota</taxon>
        <taxon>Actinomycetes</taxon>
        <taxon>Pseudonocardiales</taxon>
        <taxon>Pseudonocardiaceae</taxon>
        <taxon>Kibdelosporangium</taxon>
    </lineage>
</organism>
<keyword evidence="3" id="KW-1185">Reference proteome</keyword>
<dbReference type="Proteomes" id="UP001519332">
    <property type="component" value="Unassembled WGS sequence"/>
</dbReference>
<dbReference type="SUPFAM" id="SSF47413">
    <property type="entry name" value="lambda repressor-like DNA-binding domains"/>
    <property type="match status" value="1"/>
</dbReference>
<accession>A0ABS4U4D5</accession>
<dbReference type="InterPro" id="IPR001387">
    <property type="entry name" value="Cro/C1-type_HTH"/>
</dbReference>
<comment type="caution">
    <text evidence="2">The sequence shown here is derived from an EMBL/GenBank/DDBJ whole genome shotgun (WGS) entry which is preliminary data.</text>
</comment>
<dbReference type="InterPro" id="IPR010982">
    <property type="entry name" value="Lambda_DNA-bd_dom_sf"/>
</dbReference>
<proteinExistence type="predicted"/>
<dbReference type="PROSITE" id="PS50943">
    <property type="entry name" value="HTH_CROC1"/>
    <property type="match status" value="1"/>
</dbReference>
<reference evidence="2 3" key="1">
    <citation type="submission" date="2021-03" db="EMBL/GenBank/DDBJ databases">
        <title>Sequencing the genomes of 1000 actinobacteria strains.</title>
        <authorList>
            <person name="Klenk H.-P."/>
        </authorList>
    </citation>
    <scope>NUCLEOTIDE SEQUENCE [LARGE SCALE GENOMIC DNA]</scope>
    <source>
        <strain evidence="2 3">DSM 46670</strain>
    </source>
</reference>